<dbReference type="RefSeq" id="WP_183204583.1">
    <property type="nucleotide sequence ID" value="NZ_BAAAER010000009.1"/>
</dbReference>
<feature type="signal peptide" evidence="2">
    <location>
        <begin position="1"/>
        <end position="22"/>
    </location>
</feature>
<dbReference type="InterPro" id="IPR001424">
    <property type="entry name" value="SOD_Cu_Zn_dom"/>
</dbReference>
<dbReference type="PANTHER" id="PTHR10003">
    <property type="entry name" value="SUPEROXIDE DISMUTASE CU-ZN -RELATED"/>
    <property type="match status" value="1"/>
</dbReference>
<reference evidence="4 5" key="1">
    <citation type="submission" date="2020-08" db="EMBL/GenBank/DDBJ databases">
        <title>Genomic Encyclopedia of Type Strains, Phase IV (KMG-IV): sequencing the most valuable type-strain genomes for metagenomic binning, comparative biology and taxonomic classification.</title>
        <authorList>
            <person name="Goeker M."/>
        </authorList>
    </citation>
    <scope>NUCLEOTIDE SEQUENCE [LARGE SCALE GENOMIC DNA]</scope>
    <source>
        <strain evidence="4 5">DSM 23960</strain>
    </source>
</reference>
<dbReference type="Proteomes" id="UP000529946">
    <property type="component" value="Unassembled WGS sequence"/>
</dbReference>
<dbReference type="InterPro" id="IPR036423">
    <property type="entry name" value="SOD-like_Cu/Zn_dom_sf"/>
</dbReference>
<accession>A0A7W6NQU5</accession>
<gene>
    <name evidence="4" type="ORF">GGR12_002361</name>
</gene>
<evidence type="ECO:0000256" key="2">
    <source>
        <dbReference type="SAM" id="SignalP"/>
    </source>
</evidence>
<evidence type="ECO:0000313" key="4">
    <source>
        <dbReference type="EMBL" id="MBB4083495.1"/>
    </source>
</evidence>
<dbReference type="EC" id="1.15.1.1" evidence="4"/>
<keyword evidence="4" id="KW-0560">Oxidoreductase</keyword>
<dbReference type="AlphaFoldDB" id="A0A7W6NQU5"/>
<comment type="similarity">
    <text evidence="1">Belongs to the Cu-Zn superoxide dismutase family.</text>
</comment>
<proteinExistence type="inferred from homology"/>
<feature type="chain" id="PRO_5031222417" evidence="2">
    <location>
        <begin position="23"/>
        <end position="186"/>
    </location>
</feature>
<evidence type="ECO:0000259" key="3">
    <source>
        <dbReference type="Pfam" id="PF00080"/>
    </source>
</evidence>
<organism evidence="4 5">
    <name type="scientific">Brevundimonas lenta</name>
    <dbReference type="NCBI Taxonomy" id="424796"/>
    <lineage>
        <taxon>Bacteria</taxon>
        <taxon>Pseudomonadati</taxon>
        <taxon>Pseudomonadota</taxon>
        <taxon>Alphaproteobacteria</taxon>
        <taxon>Caulobacterales</taxon>
        <taxon>Caulobacteraceae</taxon>
        <taxon>Brevundimonas</taxon>
    </lineage>
</organism>
<name>A0A7W6NQU5_9CAUL</name>
<evidence type="ECO:0000256" key="1">
    <source>
        <dbReference type="ARBA" id="ARBA00010457"/>
    </source>
</evidence>
<dbReference type="Pfam" id="PF00080">
    <property type="entry name" value="Sod_Cu"/>
    <property type="match status" value="1"/>
</dbReference>
<dbReference type="SUPFAM" id="SSF49329">
    <property type="entry name" value="Cu,Zn superoxide dismutase-like"/>
    <property type="match status" value="1"/>
</dbReference>
<dbReference type="EMBL" id="JACIDM010000002">
    <property type="protein sequence ID" value="MBB4083495.1"/>
    <property type="molecule type" value="Genomic_DNA"/>
</dbReference>
<sequence>MRIRLLAACLIAPLAAAAGAVAAQTAPPAAPPPAPVARTELHTAEGTDFGTVTAFSGPQGMLFRIEGRNWPAGWHSVHLHTVGKCEGPGFTSAGGHLNHEHASPHGLLNFSGGPDMGDLQNVWAAADGTANAEVYLAHAATEGVAVDLLAGDGVTFMVHAAGDDHVSQPIGGAGPRIACGVFEAPN</sequence>
<dbReference type="Gene3D" id="2.60.40.200">
    <property type="entry name" value="Superoxide dismutase, copper/zinc binding domain"/>
    <property type="match status" value="1"/>
</dbReference>
<dbReference type="GO" id="GO:0005507">
    <property type="term" value="F:copper ion binding"/>
    <property type="evidence" value="ECO:0007669"/>
    <property type="project" value="InterPro"/>
</dbReference>
<protein>
    <submittedName>
        <fullName evidence="4">Cu-Zn family superoxide dismutase</fullName>
        <ecNumber evidence="4">1.15.1.1</ecNumber>
    </submittedName>
</protein>
<dbReference type="GO" id="GO:0004784">
    <property type="term" value="F:superoxide dismutase activity"/>
    <property type="evidence" value="ECO:0007669"/>
    <property type="project" value="UniProtKB-EC"/>
</dbReference>
<keyword evidence="5" id="KW-1185">Reference proteome</keyword>
<evidence type="ECO:0000313" key="5">
    <source>
        <dbReference type="Proteomes" id="UP000529946"/>
    </source>
</evidence>
<comment type="caution">
    <text evidence="4">The sequence shown here is derived from an EMBL/GenBank/DDBJ whole genome shotgun (WGS) entry which is preliminary data.</text>
</comment>
<keyword evidence="2" id="KW-0732">Signal</keyword>
<dbReference type="InterPro" id="IPR024134">
    <property type="entry name" value="SOD_Cu/Zn_/chaperone"/>
</dbReference>
<feature type="domain" description="Superoxide dismutase copper/zinc binding" evidence="3">
    <location>
        <begin position="51"/>
        <end position="181"/>
    </location>
</feature>